<evidence type="ECO:0000256" key="6">
    <source>
        <dbReference type="ARBA" id="ARBA00022643"/>
    </source>
</evidence>
<sequence length="135" mass="15117">LELVGWRKVPIDTSVLGRLALERLPQIEQVFIGGAGLSDQDFAIKLFSARRRSSVANAADSDHYICSFSHKTIIYKGRMIPADLAAFYPDLGDERLQTAICVFHQRFSTNTLPKWPLAQPFRFLAHNGEINTITG</sequence>
<name>A0A7K1LTD8_9FLAO</name>
<keyword evidence="5" id="KW-0285">Flavoprotein</keyword>
<comment type="cofactor">
    <cofactor evidence="2">
        <name>[3Fe-4S] cluster</name>
        <dbReference type="ChEBI" id="CHEBI:21137"/>
    </cofactor>
</comment>
<dbReference type="SUPFAM" id="SSF56235">
    <property type="entry name" value="N-terminal nucleophile aminohydrolases (Ntn hydrolases)"/>
    <property type="match status" value="1"/>
</dbReference>
<evidence type="ECO:0000256" key="4">
    <source>
        <dbReference type="ARBA" id="ARBA00022605"/>
    </source>
</evidence>
<evidence type="ECO:0000256" key="7">
    <source>
        <dbReference type="ARBA" id="ARBA00022723"/>
    </source>
</evidence>
<keyword evidence="10" id="KW-0408">Iron</keyword>
<dbReference type="GO" id="GO:0006537">
    <property type="term" value="P:glutamate biosynthetic process"/>
    <property type="evidence" value="ECO:0007669"/>
    <property type="project" value="UniProtKB-KW"/>
</dbReference>
<evidence type="ECO:0000256" key="2">
    <source>
        <dbReference type="ARBA" id="ARBA00001927"/>
    </source>
</evidence>
<evidence type="ECO:0000256" key="12">
    <source>
        <dbReference type="ARBA" id="ARBA00023164"/>
    </source>
</evidence>
<dbReference type="Pfam" id="PF00310">
    <property type="entry name" value="GATase_2"/>
    <property type="match status" value="1"/>
</dbReference>
<feature type="domain" description="Glutamine amidotransferase type-2" evidence="15">
    <location>
        <begin position="1"/>
        <end position="135"/>
    </location>
</feature>
<dbReference type="GO" id="GO:0019676">
    <property type="term" value="P:ammonia assimilation cycle"/>
    <property type="evidence" value="ECO:0007669"/>
    <property type="project" value="TreeGrafter"/>
</dbReference>
<evidence type="ECO:0000256" key="14">
    <source>
        <dbReference type="ARBA" id="ARBA00029440"/>
    </source>
</evidence>
<evidence type="ECO:0000256" key="10">
    <source>
        <dbReference type="ARBA" id="ARBA00023004"/>
    </source>
</evidence>
<dbReference type="OrthoDB" id="9770094at2"/>
<evidence type="ECO:0000256" key="1">
    <source>
        <dbReference type="ARBA" id="ARBA00001917"/>
    </source>
</evidence>
<proteinExistence type="inferred from homology"/>
<keyword evidence="11" id="KW-0411">Iron-sulfur</keyword>
<keyword evidence="6" id="KW-0288">FMN</keyword>
<evidence type="ECO:0000313" key="16">
    <source>
        <dbReference type="EMBL" id="MUP44048.1"/>
    </source>
</evidence>
<dbReference type="AlphaFoldDB" id="A0A7K1LTD8"/>
<keyword evidence="8" id="KW-0315">Glutamine amidotransferase</keyword>
<feature type="non-terminal residue" evidence="16">
    <location>
        <position position="1"/>
    </location>
</feature>
<evidence type="ECO:0000256" key="9">
    <source>
        <dbReference type="ARBA" id="ARBA00023002"/>
    </source>
</evidence>
<keyword evidence="7" id="KW-0479">Metal-binding</keyword>
<comment type="caution">
    <text evidence="16">The sequence shown here is derived from an EMBL/GenBank/DDBJ whole genome shotgun (WGS) entry which is preliminary data.</text>
</comment>
<dbReference type="GO" id="GO:0015930">
    <property type="term" value="F:glutamate synthase activity"/>
    <property type="evidence" value="ECO:0007669"/>
    <property type="project" value="TreeGrafter"/>
</dbReference>
<evidence type="ECO:0000313" key="17">
    <source>
        <dbReference type="Proteomes" id="UP000460416"/>
    </source>
</evidence>
<dbReference type="EMBL" id="VJVW01000118">
    <property type="protein sequence ID" value="MUP44048.1"/>
    <property type="molecule type" value="Genomic_DNA"/>
</dbReference>
<keyword evidence="12" id="KW-0314">Glutamate biosynthesis</keyword>
<protein>
    <recommendedName>
        <fullName evidence="15">Glutamine amidotransferase type-2 domain-containing protein</fullName>
    </recommendedName>
</protein>
<dbReference type="PROSITE" id="PS51278">
    <property type="entry name" value="GATASE_TYPE_2"/>
    <property type="match status" value="1"/>
</dbReference>
<dbReference type="InterPro" id="IPR029055">
    <property type="entry name" value="Ntn_hydrolases_N"/>
</dbReference>
<evidence type="ECO:0000256" key="3">
    <source>
        <dbReference type="ARBA" id="ARBA00009716"/>
    </source>
</evidence>
<accession>A0A7K1LTD8</accession>
<comment type="cofactor">
    <cofactor evidence="1">
        <name>FMN</name>
        <dbReference type="ChEBI" id="CHEBI:58210"/>
    </cofactor>
</comment>
<evidence type="ECO:0000256" key="13">
    <source>
        <dbReference type="ARBA" id="ARBA00023291"/>
    </source>
</evidence>
<keyword evidence="17" id="KW-1185">Reference proteome</keyword>
<evidence type="ECO:0000256" key="8">
    <source>
        <dbReference type="ARBA" id="ARBA00022962"/>
    </source>
</evidence>
<dbReference type="GO" id="GO:0051538">
    <property type="term" value="F:3 iron, 4 sulfur cluster binding"/>
    <property type="evidence" value="ECO:0007669"/>
    <property type="project" value="UniProtKB-KW"/>
</dbReference>
<dbReference type="Gene3D" id="3.60.20.10">
    <property type="entry name" value="Glutamine Phosphoribosylpyrophosphate, subunit 1, domain 1"/>
    <property type="match status" value="1"/>
</dbReference>
<dbReference type="GO" id="GO:0046872">
    <property type="term" value="F:metal ion binding"/>
    <property type="evidence" value="ECO:0007669"/>
    <property type="project" value="UniProtKB-KW"/>
</dbReference>
<evidence type="ECO:0000256" key="11">
    <source>
        <dbReference type="ARBA" id="ARBA00023014"/>
    </source>
</evidence>
<feature type="non-terminal residue" evidence="16">
    <location>
        <position position="135"/>
    </location>
</feature>
<comment type="pathway">
    <text evidence="14">Amino-acid biosynthesis.</text>
</comment>
<dbReference type="PANTHER" id="PTHR11938:SF148">
    <property type="entry name" value="GLUTAMATE SYNTHASE [NADPH] LARGE CHAIN"/>
    <property type="match status" value="1"/>
</dbReference>
<dbReference type="Proteomes" id="UP000460416">
    <property type="component" value="Unassembled WGS sequence"/>
</dbReference>
<dbReference type="InterPro" id="IPR050711">
    <property type="entry name" value="ET-N_metabolism_enzyme"/>
</dbReference>
<comment type="similarity">
    <text evidence="3">Belongs to the glutamate synthase family.</text>
</comment>
<keyword evidence="13" id="KW-0003">3Fe-4S</keyword>
<dbReference type="InterPro" id="IPR017932">
    <property type="entry name" value="GATase_2_dom"/>
</dbReference>
<reference evidence="16 17" key="1">
    <citation type="submission" date="2019-07" db="EMBL/GenBank/DDBJ databases">
        <title>Gramella aestuarii sp. nov., isolated from a tidal flat, and emended description of Gramella echinicola.</title>
        <authorList>
            <person name="Liu L."/>
        </authorList>
    </citation>
    <scope>NUCLEOTIDE SEQUENCE [LARGE SCALE GENOMIC DNA]</scope>
    <source>
        <strain evidence="16 17">BS12</strain>
    </source>
</reference>
<dbReference type="PANTHER" id="PTHR11938">
    <property type="entry name" value="FAD NADPH DEHYDROGENASE/OXIDOREDUCTASE"/>
    <property type="match status" value="1"/>
</dbReference>
<organism evidence="16 17">
    <name type="scientific">Christiangramia aestuarii</name>
    <dbReference type="NCBI Taxonomy" id="1028746"/>
    <lineage>
        <taxon>Bacteria</taxon>
        <taxon>Pseudomonadati</taxon>
        <taxon>Bacteroidota</taxon>
        <taxon>Flavobacteriia</taxon>
        <taxon>Flavobacteriales</taxon>
        <taxon>Flavobacteriaceae</taxon>
        <taxon>Christiangramia</taxon>
    </lineage>
</organism>
<evidence type="ECO:0000259" key="15">
    <source>
        <dbReference type="PROSITE" id="PS51278"/>
    </source>
</evidence>
<keyword evidence="9" id="KW-0560">Oxidoreductase</keyword>
<keyword evidence="4" id="KW-0028">Amino-acid biosynthesis</keyword>
<evidence type="ECO:0000256" key="5">
    <source>
        <dbReference type="ARBA" id="ARBA00022630"/>
    </source>
</evidence>
<gene>
    <name evidence="16" type="ORF">FLP08_15880</name>
</gene>